<dbReference type="Gene3D" id="1.25.40.70">
    <property type="entry name" value="Phosphatidylinositol 3-kinase, accessory domain (PIK)"/>
    <property type="match status" value="1"/>
</dbReference>
<proteinExistence type="inferred from homology"/>
<evidence type="ECO:0000259" key="10">
    <source>
        <dbReference type="PROSITE" id="PS51545"/>
    </source>
</evidence>
<dbReference type="Pfam" id="PF00792">
    <property type="entry name" value="PI3K_C2"/>
    <property type="match status" value="1"/>
</dbReference>
<dbReference type="Pfam" id="PF00454">
    <property type="entry name" value="PI3_PI4_kinase"/>
    <property type="match status" value="1"/>
</dbReference>
<dbReference type="GO" id="GO:0005524">
    <property type="term" value="F:ATP binding"/>
    <property type="evidence" value="ECO:0007669"/>
    <property type="project" value="UniProtKB-KW"/>
</dbReference>
<evidence type="ECO:0000256" key="2">
    <source>
        <dbReference type="ARBA" id="ARBA00012073"/>
    </source>
</evidence>
<dbReference type="Proteomes" id="UP001374579">
    <property type="component" value="Unassembled WGS sequence"/>
</dbReference>
<dbReference type="Gene3D" id="3.30.1010.10">
    <property type="entry name" value="Phosphatidylinositol 3-kinase Catalytic Subunit, Chain A, domain 4"/>
    <property type="match status" value="1"/>
</dbReference>
<dbReference type="InterPro" id="IPR001263">
    <property type="entry name" value="PI3K_accessory_dom"/>
</dbReference>
<dbReference type="SUPFAM" id="SSF54236">
    <property type="entry name" value="Ubiquitin-like"/>
    <property type="match status" value="1"/>
</dbReference>
<dbReference type="GO" id="GO:0005942">
    <property type="term" value="C:phosphatidylinositol 3-kinase complex"/>
    <property type="evidence" value="ECO:0007669"/>
    <property type="project" value="TreeGrafter"/>
</dbReference>
<evidence type="ECO:0000256" key="7">
    <source>
        <dbReference type="PROSITE-ProRule" id="PRU00880"/>
    </source>
</evidence>
<dbReference type="SMART" id="SM00145">
    <property type="entry name" value="PI3Ka"/>
    <property type="match status" value="1"/>
</dbReference>
<dbReference type="PANTHER" id="PTHR10048">
    <property type="entry name" value="PHOSPHATIDYLINOSITOL KINASE"/>
    <property type="match status" value="1"/>
</dbReference>
<dbReference type="InterPro" id="IPR016024">
    <property type="entry name" value="ARM-type_fold"/>
</dbReference>
<dbReference type="InterPro" id="IPR011009">
    <property type="entry name" value="Kinase-like_dom_sf"/>
</dbReference>
<organism evidence="13 14">
    <name type="scientific">Littorina saxatilis</name>
    <dbReference type="NCBI Taxonomy" id="31220"/>
    <lineage>
        <taxon>Eukaryota</taxon>
        <taxon>Metazoa</taxon>
        <taxon>Spiralia</taxon>
        <taxon>Lophotrochozoa</taxon>
        <taxon>Mollusca</taxon>
        <taxon>Gastropoda</taxon>
        <taxon>Caenogastropoda</taxon>
        <taxon>Littorinimorpha</taxon>
        <taxon>Littorinoidea</taxon>
        <taxon>Littorinidae</taxon>
        <taxon>Littorina</taxon>
    </lineage>
</organism>
<feature type="domain" description="PI3K/PI4K catalytic" evidence="8">
    <location>
        <begin position="742"/>
        <end position="1019"/>
    </location>
</feature>
<comment type="catalytic activity">
    <reaction evidence="1">
        <text>a 1,2-diacyl-sn-glycero-3-phospho-(1D-myo-inositol) + ATP = a 1,2-diacyl-sn-glycero-3-phospho-(1D-myo-inositol-3-phosphate) + ADP + H(+)</text>
        <dbReference type="Rhea" id="RHEA:12709"/>
        <dbReference type="ChEBI" id="CHEBI:15378"/>
        <dbReference type="ChEBI" id="CHEBI:30616"/>
        <dbReference type="ChEBI" id="CHEBI:57880"/>
        <dbReference type="ChEBI" id="CHEBI:58088"/>
        <dbReference type="ChEBI" id="CHEBI:456216"/>
        <dbReference type="EC" id="2.7.1.137"/>
    </reaction>
</comment>
<dbReference type="PROSITE" id="PS51547">
    <property type="entry name" value="C2_PI3K"/>
    <property type="match status" value="1"/>
</dbReference>
<dbReference type="EC" id="2.7.1.137" evidence="2"/>
<dbReference type="SUPFAM" id="SSF49562">
    <property type="entry name" value="C2 domain (Calcium/lipid-binding domain, CaLB)"/>
    <property type="match status" value="1"/>
</dbReference>
<dbReference type="SUPFAM" id="SSF48371">
    <property type="entry name" value="ARM repeat"/>
    <property type="match status" value="1"/>
</dbReference>
<feature type="domain" description="PI3K-ABD" evidence="9">
    <location>
        <begin position="15"/>
        <end position="104"/>
    </location>
</feature>
<evidence type="ECO:0000259" key="8">
    <source>
        <dbReference type="PROSITE" id="PS50290"/>
    </source>
</evidence>
<comment type="caution">
    <text evidence="13">The sequence shown here is derived from an EMBL/GenBank/DDBJ whole genome shotgun (WGS) entry which is preliminary data.</text>
</comment>
<dbReference type="InterPro" id="IPR003113">
    <property type="entry name" value="PI3K_ABD"/>
</dbReference>
<evidence type="ECO:0000259" key="11">
    <source>
        <dbReference type="PROSITE" id="PS51546"/>
    </source>
</evidence>
<keyword evidence="5" id="KW-0418">Kinase</keyword>
<feature type="domain" description="PIK helical" evidence="10">
    <location>
        <begin position="489"/>
        <end position="667"/>
    </location>
</feature>
<feature type="domain" description="PI3K-RBD" evidence="11">
    <location>
        <begin position="186"/>
        <end position="270"/>
    </location>
</feature>
<evidence type="ECO:0000259" key="12">
    <source>
        <dbReference type="PROSITE" id="PS51547"/>
    </source>
</evidence>
<dbReference type="InterPro" id="IPR029071">
    <property type="entry name" value="Ubiquitin-like_domsf"/>
</dbReference>
<keyword evidence="3" id="KW-0808">Transferase</keyword>
<dbReference type="Gene3D" id="3.10.20.770">
    <property type="match status" value="1"/>
</dbReference>
<dbReference type="PROSITE" id="PS51545">
    <property type="entry name" value="PIK_HELICAL"/>
    <property type="match status" value="1"/>
</dbReference>
<dbReference type="Pfam" id="PF00794">
    <property type="entry name" value="PI3K_rbd"/>
    <property type="match status" value="1"/>
</dbReference>
<dbReference type="InterPro" id="IPR015433">
    <property type="entry name" value="PI3/4_kinase"/>
</dbReference>
<dbReference type="PROSITE" id="PS51546">
    <property type="entry name" value="PI3K_RBD"/>
    <property type="match status" value="1"/>
</dbReference>
<dbReference type="InterPro" id="IPR042236">
    <property type="entry name" value="PI3K_accessory_sf"/>
</dbReference>
<dbReference type="Gene3D" id="2.60.40.150">
    <property type="entry name" value="C2 domain"/>
    <property type="match status" value="1"/>
</dbReference>
<dbReference type="InterPro" id="IPR000403">
    <property type="entry name" value="PI3/4_kinase_cat_dom"/>
</dbReference>
<name>A0AAN9AVA5_9CAEN</name>
<reference evidence="13 14" key="1">
    <citation type="submission" date="2024-02" db="EMBL/GenBank/DDBJ databases">
        <title>Chromosome-scale genome assembly of the rough periwinkle Littorina saxatilis.</title>
        <authorList>
            <person name="De Jode A."/>
            <person name="Faria R."/>
            <person name="Formenti G."/>
            <person name="Sims Y."/>
            <person name="Smith T.P."/>
            <person name="Tracey A."/>
            <person name="Wood J.M.D."/>
            <person name="Zagrodzka Z.B."/>
            <person name="Johannesson K."/>
            <person name="Butlin R.K."/>
            <person name="Leder E.H."/>
        </authorList>
    </citation>
    <scope>NUCLEOTIDE SEQUENCE [LARGE SCALE GENOMIC DNA]</scope>
    <source>
        <strain evidence="13">Snail1</strain>
        <tissue evidence="13">Muscle</tissue>
    </source>
</reference>
<dbReference type="InterPro" id="IPR000341">
    <property type="entry name" value="PI3K_Ras-bd_dom"/>
</dbReference>
<dbReference type="PROSITE" id="PS51544">
    <property type="entry name" value="PI3K_ABD"/>
    <property type="match status" value="1"/>
</dbReference>
<dbReference type="GO" id="GO:0043491">
    <property type="term" value="P:phosphatidylinositol 3-kinase/protein kinase B signal transduction"/>
    <property type="evidence" value="ECO:0007669"/>
    <property type="project" value="TreeGrafter"/>
</dbReference>
<evidence type="ECO:0000256" key="5">
    <source>
        <dbReference type="ARBA" id="ARBA00022777"/>
    </source>
</evidence>
<evidence type="ECO:0000256" key="3">
    <source>
        <dbReference type="ARBA" id="ARBA00022679"/>
    </source>
</evidence>
<dbReference type="SMART" id="SM00143">
    <property type="entry name" value="PI3K_p85B"/>
    <property type="match status" value="1"/>
</dbReference>
<dbReference type="GO" id="GO:0050920">
    <property type="term" value="P:regulation of chemotaxis"/>
    <property type="evidence" value="ECO:0007669"/>
    <property type="project" value="UniProtKB-ARBA"/>
</dbReference>
<keyword evidence="4" id="KW-0547">Nucleotide-binding</keyword>
<dbReference type="GO" id="GO:0048015">
    <property type="term" value="P:phosphatidylinositol-mediated signaling"/>
    <property type="evidence" value="ECO:0007669"/>
    <property type="project" value="TreeGrafter"/>
</dbReference>
<dbReference type="GO" id="GO:0005886">
    <property type="term" value="C:plasma membrane"/>
    <property type="evidence" value="ECO:0007669"/>
    <property type="project" value="TreeGrafter"/>
</dbReference>
<evidence type="ECO:0000256" key="6">
    <source>
        <dbReference type="ARBA" id="ARBA00022840"/>
    </source>
</evidence>
<evidence type="ECO:0000259" key="9">
    <source>
        <dbReference type="PROSITE" id="PS51544"/>
    </source>
</evidence>
<dbReference type="GO" id="GO:0005737">
    <property type="term" value="C:cytoplasm"/>
    <property type="evidence" value="ECO:0007669"/>
    <property type="project" value="TreeGrafter"/>
</dbReference>
<evidence type="ECO:0000256" key="1">
    <source>
        <dbReference type="ARBA" id="ARBA00001498"/>
    </source>
</evidence>
<dbReference type="InterPro" id="IPR018936">
    <property type="entry name" value="PI3/4_kinase_CS"/>
</dbReference>
<evidence type="ECO:0000313" key="14">
    <source>
        <dbReference type="Proteomes" id="UP001374579"/>
    </source>
</evidence>
<dbReference type="SMART" id="SM00144">
    <property type="entry name" value="PI3K_rbd"/>
    <property type="match status" value="1"/>
</dbReference>
<dbReference type="FunFam" id="1.10.1070.11:FF:000001">
    <property type="entry name" value="Phosphatidylinositol 4,5-bisphosphate 3-kinase catalytic subunit"/>
    <property type="match status" value="1"/>
</dbReference>
<evidence type="ECO:0000256" key="4">
    <source>
        <dbReference type="ARBA" id="ARBA00022741"/>
    </source>
</evidence>
<dbReference type="FunFam" id="3.30.1010.10:FF:000008">
    <property type="entry name" value="Phosphatidylinositol 4,5-bisphosphate 3-kinase catalytic subunit gamma"/>
    <property type="match status" value="1"/>
</dbReference>
<dbReference type="InterPro" id="IPR036940">
    <property type="entry name" value="PI3/4_kinase_cat_sf"/>
</dbReference>
<accession>A0AAN9AVA5</accession>
<dbReference type="Pfam" id="PF00613">
    <property type="entry name" value="PI3Ka"/>
    <property type="match status" value="1"/>
</dbReference>
<keyword evidence="14" id="KW-1185">Reference proteome</keyword>
<gene>
    <name evidence="13" type="ORF">V1264_007581</name>
</gene>
<dbReference type="GO" id="GO:0016303">
    <property type="term" value="F:1-phosphatidylinositol-3-kinase activity"/>
    <property type="evidence" value="ECO:0007669"/>
    <property type="project" value="UniProtKB-EC"/>
</dbReference>
<dbReference type="EMBL" id="JBAMIC010000019">
    <property type="protein sequence ID" value="KAK7093898.1"/>
    <property type="molecule type" value="Genomic_DNA"/>
</dbReference>
<dbReference type="PROSITE" id="PS50290">
    <property type="entry name" value="PI3_4_KINASE_3"/>
    <property type="match status" value="1"/>
</dbReference>
<comment type="similarity">
    <text evidence="7">Belongs to the PI3/PI4-kinase family.</text>
</comment>
<keyword evidence="6" id="KW-0067">ATP-binding</keyword>
<dbReference type="PANTHER" id="PTHR10048:SF118">
    <property type="entry name" value="PI-3 KINASE"/>
    <property type="match status" value="1"/>
</dbReference>
<dbReference type="SMART" id="SM00146">
    <property type="entry name" value="PI3Kc"/>
    <property type="match status" value="1"/>
</dbReference>
<feature type="domain" description="C2 PI3K-type" evidence="12">
    <location>
        <begin position="310"/>
        <end position="461"/>
    </location>
</feature>
<dbReference type="Gene3D" id="1.10.1070.11">
    <property type="entry name" value="Phosphatidylinositol 3-/4-kinase, catalytic domain"/>
    <property type="match status" value="1"/>
</dbReference>
<dbReference type="PROSITE" id="PS00916">
    <property type="entry name" value="PI3_4_KINASE_2"/>
    <property type="match status" value="1"/>
</dbReference>
<evidence type="ECO:0000313" key="13">
    <source>
        <dbReference type="EMBL" id="KAK7093898.1"/>
    </source>
</evidence>
<dbReference type="SUPFAM" id="SSF56112">
    <property type="entry name" value="Protein kinase-like (PK-like)"/>
    <property type="match status" value="1"/>
</dbReference>
<dbReference type="AlphaFoldDB" id="A0AAN9AVA5"/>
<dbReference type="GO" id="GO:0035005">
    <property type="term" value="F:1-phosphatidylinositol-4-phosphate 3-kinase activity"/>
    <property type="evidence" value="ECO:0007669"/>
    <property type="project" value="TreeGrafter"/>
</dbReference>
<dbReference type="GO" id="GO:0016477">
    <property type="term" value="P:cell migration"/>
    <property type="evidence" value="ECO:0007669"/>
    <property type="project" value="TreeGrafter"/>
</dbReference>
<dbReference type="GO" id="GO:0032060">
    <property type="term" value="P:bleb assembly"/>
    <property type="evidence" value="ECO:0007669"/>
    <property type="project" value="UniProtKB-ARBA"/>
</dbReference>
<dbReference type="InterPro" id="IPR035892">
    <property type="entry name" value="C2_domain_sf"/>
</dbReference>
<protein>
    <recommendedName>
        <fullName evidence="2">phosphatidylinositol 3-kinase</fullName>
        <ecNumber evidence="2">2.7.1.137</ecNumber>
    </recommendedName>
</protein>
<sequence>MSAVQLPDVSVELDESGHLSVDFLLPTGILVPLMVDFYASLDLIKKSLWREVPKYPLNTKLKREDSYCFMFVNKVGEKEEILDESQNLNDVRPFWPVLKLVEKKGDKTSKTLDRSVNNLIGKGPHKLDSYQPAEIEHFRKKMTELYQDINTARRGQTAMEKFEWRHPLRLRSSPDIPKQLKSRLNNDHIVINVEIQQQMCHKLRLSAQCTPMEAVRLLLEECPGYAEPDDCILKVFGLDEFLYGCYPLIQFKYVYLCLVKNTAPQFWLVHTSTLPDMAPPVPPVPPNRRGTLPVFSYEQPEDSYHCSWKVQHKFSISVTGINKVQLADNSKIKMFAGLYHGNEALCEVQETDELPVQEGSCNMKVELTFPIIVADVPRSARLCFAVCAAATTKKKTSRDFNRVAWVNMQVYDFKGRLPRGNQVLPMWQYEALLLDEPCYPIGTVALNPLGHDATTLSLSFPDYNVRSSIVYPPYHLVKECAANNMEPERTPGSPSMRVSKLHLDQLQSALGQEELFEQDKDLLWLLRFEVRDRFPHHLSQLLQTVKWNNHIDVAKMIVLLESWPGLEVDYALELLDFEFPEYHVRKFAVKCLDSVLGNDELSQYLLQLVQALKYETYLNCPLAKFLLTRALKNQHLGHKLFWLLRSEMHSPAVMVQYSLILECYLRANKDHMGELHKQKEALSKLTFVNQLVKMDRYRFDDQKCQKLANSDMQSVLGQKTYCAKLSDLTSPLSPLFKLKELRVDKCKVMKSKKRPLWLVWSNMDSAADDISLLYKNGDDLRQDMLTLQMLQLMDNIWQAEGLDLRMNPYMCIATGDQQGLIEVVTDSETIANIQMWYKKKTFDKRALLEWLKDKHGTGPELDQAVQEFMLSCAGYCVATYVLGIGDRHNDNIMMKSSGQLFHIDFGHILGNFKSKFGVKRERVPFVLTTHFVHVIKKGESNNDNFERFRETCEQAYLILRSRSHLLMSLFMMMLSSGIPQLTCRRDVDYLKETLKPDLTEEGAREHFRGKFKEALRNSWTTSVNFWFHNFAKDK</sequence>
<dbReference type="Pfam" id="PF02192">
    <property type="entry name" value="PI3K_p85B"/>
    <property type="match status" value="1"/>
</dbReference>
<dbReference type="InterPro" id="IPR002420">
    <property type="entry name" value="PI3K-type_C2_dom"/>
</dbReference>